<evidence type="ECO:0000256" key="3">
    <source>
        <dbReference type="ARBA" id="ARBA00022448"/>
    </source>
</evidence>
<dbReference type="RefSeq" id="WP_145086256.1">
    <property type="nucleotide sequence ID" value="NZ_CP036274.1"/>
</dbReference>
<evidence type="ECO:0000256" key="11">
    <source>
        <dbReference type="SAM" id="Phobius"/>
    </source>
</evidence>
<dbReference type="InterPro" id="IPR049031">
    <property type="entry name" value="T2SSK_SAM-like_1st"/>
</dbReference>
<keyword evidence="6 11" id="KW-0812">Transmembrane</keyword>
<evidence type="ECO:0000256" key="5">
    <source>
        <dbReference type="ARBA" id="ARBA00022519"/>
    </source>
</evidence>
<keyword evidence="9 11" id="KW-0472">Membrane</keyword>
<evidence type="ECO:0000259" key="12">
    <source>
        <dbReference type="Pfam" id="PF21687"/>
    </source>
</evidence>
<proteinExistence type="inferred from homology"/>
<protein>
    <submittedName>
        <fullName evidence="13">General secretion pathway protein K</fullName>
    </submittedName>
</protein>
<feature type="transmembrane region" description="Helical" evidence="11">
    <location>
        <begin position="14"/>
        <end position="34"/>
    </location>
</feature>
<evidence type="ECO:0000313" key="13">
    <source>
        <dbReference type="EMBL" id="QDU26151.1"/>
    </source>
</evidence>
<comment type="similarity">
    <text evidence="2">Belongs to the GSP K family.</text>
</comment>
<evidence type="ECO:0000256" key="9">
    <source>
        <dbReference type="ARBA" id="ARBA00023136"/>
    </source>
</evidence>
<evidence type="ECO:0000256" key="8">
    <source>
        <dbReference type="ARBA" id="ARBA00022989"/>
    </source>
</evidence>
<feature type="domain" description="T2SS protein K first SAM-like" evidence="12">
    <location>
        <begin position="132"/>
        <end position="217"/>
    </location>
</feature>
<evidence type="ECO:0000256" key="2">
    <source>
        <dbReference type="ARBA" id="ARBA00007246"/>
    </source>
</evidence>
<gene>
    <name evidence="13" type="ORF">ETAA8_12250</name>
</gene>
<comment type="subcellular location">
    <subcellularLocation>
        <location evidence="1">Cell inner membrane</location>
    </subcellularLocation>
</comment>
<dbReference type="GO" id="GO:0009306">
    <property type="term" value="P:protein secretion"/>
    <property type="evidence" value="ECO:0007669"/>
    <property type="project" value="InterPro"/>
</dbReference>
<keyword evidence="14" id="KW-1185">Reference proteome</keyword>
<evidence type="ECO:0000256" key="6">
    <source>
        <dbReference type="ARBA" id="ARBA00022692"/>
    </source>
</evidence>
<dbReference type="PANTHER" id="PTHR38831">
    <property type="entry name" value="TYPE II SECRETION SYSTEM PROTEIN K"/>
    <property type="match status" value="1"/>
</dbReference>
<organism evidence="13 14">
    <name type="scientific">Anatilimnocola aggregata</name>
    <dbReference type="NCBI Taxonomy" id="2528021"/>
    <lineage>
        <taxon>Bacteria</taxon>
        <taxon>Pseudomonadati</taxon>
        <taxon>Planctomycetota</taxon>
        <taxon>Planctomycetia</taxon>
        <taxon>Pirellulales</taxon>
        <taxon>Pirellulaceae</taxon>
        <taxon>Anatilimnocola</taxon>
    </lineage>
</organism>
<dbReference type="EMBL" id="CP036274">
    <property type="protein sequence ID" value="QDU26151.1"/>
    <property type="molecule type" value="Genomic_DNA"/>
</dbReference>
<evidence type="ECO:0000256" key="4">
    <source>
        <dbReference type="ARBA" id="ARBA00022475"/>
    </source>
</evidence>
<keyword evidence="8 11" id="KW-1133">Transmembrane helix</keyword>
<evidence type="ECO:0000313" key="14">
    <source>
        <dbReference type="Proteomes" id="UP000315017"/>
    </source>
</evidence>
<dbReference type="KEGG" id="aagg:ETAA8_12250"/>
<keyword evidence="7" id="KW-0653">Protein transport</keyword>
<feature type="region of interest" description="Disordered" evidence="10">
    <location>
        <begin position="224"/>
        <end position="243"/>
    </location>
</feature>
<dbReference type="Pfam" id="PF21687">
    <property type="entry name" value="T2SSK_1st"/>
    <property type="match status" value="1"/>
</dbReference>
<dbReference type="GO" id="GO:0005886">
    <property type="term" value="C:plasma membrane"/>
    <property type="evidence" value="ECO:0007669"/>
    <property type="project" value="UniProtKB-SubCell"/>
</dbReference>
<evidence type="ECO:0000256" key="10">
    <source>
        <dbReference type="SAM" id="MobiDB-lite"/>
    </source>
</evidence>
<accession>A0A517Y7D4</accession>
<reference evidence="13 14" key="1">
    <citation type="submission" date="2019-02" db="EMBL/GenBank/DDBJ databases">
        <title>Deep-cultivation of Planctomycetes and their phenomic and genomic characterization uncovers novel biology.</title>
        <authorList>
            <person name="Wiegand S."/>
            <person name="Jogler M."/>
            <person name="Boedeker C."/>
            <person name="Pinto D."/>
            <person name="Vollmers J."/>
            <person name="Rivas-Marin E."/>
            <person name="Kohn T."/>
            <person name="Peeters S.H."/>
            <person name="Heuer A."/>
            <person name="Rast P."/>
            <person name="Oberbeckmann S."/>
            <person name="Bunk B."/>
            <person name="Jeske O."/>
            <person name="Meyerdierks A."/>
            <person name="Storesund J.E."/>
            <person name="Kallscheuer N."/>
            <person name="Luecker S."/>
            <person name="Lage O.M."/>
            <person name="Pohl T."/>
            <person name="Merkel B.J."/>
            <person name="Hornburger P."/>
            <person name="Mueller R.-W."/>
            <person name="Bruemmer F."/>
            <person name="Labrenz M."/>
            <person name="Spormann A.M."/>
            <person name="Op den Camp H."/>
            <person name="Overmann J."/>
            <person name="Amann R."/>
            <person name="Jetten M.S.M."/>
            <person name="Mascher T."/>
            <person name="Medema M.H."/>
            <person name="Devos D.P."/>
            <person name="Kaster A.-K."/>
            <person name="Ovreas L."/>
            <person name="Rohde M."/>
            <person name="Galperin M.Y."/>
            <person name="Jogler C."/>
        </authorList>
    </citation>
    <scope>NUCLEOTIDE SEQUENCE [LARGE SCALE GENOMIC DNA]</scope>
    <source>
        <strain evidence="13 14">ETA_A8</strain>
    </source>
</reference>
<sequence length="530" mass="56818">MVAKRSPVSPAQRGMILIIVLIVVMFLALGAYSFTDLMLTHQESAQLTGRQVQTRLLVDSGVEATRLFLSQSKLARLEAGGVFNNPGRFKGLTIVPDEDPRERASVAILSPNLSDEGTLAGLRNGLEDESTRLNLNTLLVLEAQQEGSATQLLMGLPGMTEEAADAILDWIDPDDESRPLGAEVDHYSGLNPAYRPKNGPLDTVEELLLVRGITPQLLFGADVNRNGTLDPHEGGSEDSSGASDRGWSAYFTLHSLENNLQENGEPRVYLNGNDVNLLYESLNAAGLPQDWVNFIIAYRQNGPNAAAGQASVPASNLTLDLSKPVRVPLVQLLDLCDARLRVTNAGQSQVIASPFTSGLGGGMGLWLPKLMDTCTINPATTIPGRININQAPAHILRGIPGMNDDIITEILSRRSYEAAADDANKRHETWIMAEGIVTLAEMRTLMPFVCAGGDVYRAQIVGYYQSGEASARAEVIFDASSSPARVLFWRDLSHLGRGYAVETLGVDFLEGGLGGAPIPGAMSTPGSGGY</sequence>
<dbReference type="Proteomes" id="UP000315017">
    <property type="component" value="Chromosome"/>
</dbReference>
<evidence type="ECO:0000256" key="7">
    <source>
        <dbReference type="ARBA" id="ARBA00022927"/>
    </source>
</evidence>
<dbReference type="PANTHER" id="PTHR38831:SF2">
    <property type="entry name" value="TYPE II SECRETION SYSTEM PROTEIN K"/>
    <property type="match status" value="1"/>
</dbReference>
<name>A0A517Y7D4_9BACT</name>
<keyword evidence="5" id="KW-0997">Cell inner membrane</keyword>
<dbReference type="AlphaFoldDB" id="A0A517Y7D4"/>
<dbReference type="Gene3D" id="1.10.40.60">
    <property type="entry name" value="EpsJ-like"/>
    <property type="match status" value="1"/>
</dbReference>
<dbReference type="InterPro" id="IPR038072">
    <property type="entry name" value="GspK_central_sf"/>
</dbReference>
<dbReference type="SUPFAM" id="SSF158544">
    <property type="entry name" value="GspK insert domain-like"/>
    <property type="match status" value="1"/>
</dbReference>
<keyword evidence="4" id="KW-1003">Cell membrane</keyword>
<keyword evidence="3" id="KW-0813">Transport</keyword>
<dbReference type="InterPro" id="IPR005628">
    <property type="entry name" value="GspK"/>
</dbReference>
<dbReference type="OrthoDB" id="260436at2"/>
<evidence type="ECO:0000256" key="1">
    <source>
        <dbReference type="ARBA" id="ARBA00004533"/>
    </source>
</evidence>